<proteinExistence type="predicted"/>
<dbReference type="RefSeq" id="XP_022287389.1">
    <property type="nucleotide sequence ID" value="XM_022431681.1"/>
</dbReference>
<accession>A0A8B8ABT9</accession>
<dbReference type="KEGG" id="cvn:111100078"/>
<dbReference type="GeneID" id="111100078"/>
<sequence length="106" mass="12342">MQLSNLIFLFFKELEHIQDILRDRMTCTKPVHRSIFTKYRTLVGLQNEDLNNIFVNYALMAAHYLALVLLKEAVIFLTCVKTGMPYEEANKKCCATERTVKKSSHE</sequence>
<dbReference type="Proteomes" id="UP000694844">
    <property type="component" value="Chromosome 6"/>
</dbReference>
<dbReference type="AlphaFoldDB" id="A0A8B8ABT9"/>
<protein>
    <submittedName>
        <fullName evidence="2">Uncharacterized protein LOC111100078 isoform X1</fullName>
    </submittedName>
</protein>
<keyword evidence="1" id="KW-1185">Reference proteome</keyword>
<organism evidence="1 2">
    <name type="scientific">Crassostrea virginica</name>
    <name type="common">Eastern oyster</name>
    <dbReference type="NCBI Taxonomy" id="6565"/>
    <lineage>
        <taxon>Eukaryota</taxon>
        <taxon>Metazoa</taxon>
        <taxon>Spiralia</taxon>
        <taxon>Lophotrochozoa</taxon>
        <taxon>Mollusca</taxon>
        <taxon>Bivalvia</taxon>
        <taxon>Autobranchia</taxon>
        <taxon>Pteriomorphia</taxon>
        <taxon>Ostreida</taxon>
        <taxon>Ostreoidea</taxon>
        <taxon>Ostreidae</taxon>
        <taxon>Crassostrea</taxon>
    </lineage>
</organism>
<name>A0A8B8ABT9_CRAVI</name>
<gene>
    <name evidence="2" type="primary">LOC111100078</name>
</gene>
<evidence type="ECO:0000313" key="2">
    <source>
        <dbReference type="RefSeq" id="XP_022287389.1"/>
    </source>
</evidence>
<reference evidence="2" key="1">
    <citation type="submission" date="2025-08" db="UniProtKB">
        <authorList>
            <consortium name="RefSeq"/>
        </authorList>
    </citation>
    <scope>IDENTIFICATION</scope>
    <source>
        <tissue evidence="2">Whole sample</tissue>
    </source>
</reference>
<evidence type="ECO:0000313" key="1">
    <source>
        <dbReference type="Proteomes" id="UP000694844"/>
    </source>
</evidence>